<dbReference type="RefSeq" id="XP_002177099.1">
    <property type="nucleotide sequence ID" value="XM_002177063.1"/>
</dbReference>
<feature type="domain" description="J" evidence="2">
    <location>
        <begin position="318"/>
        <end position="407"/>
    </location>
</feature>
<dbReference type="HOGENOM" id="CLU_935269_0_0_1"/>
<dbReference type="OrthoDB" id="42083at2759"/>
<dbReference type="InterPro" id="IPR051100">
    <property type="entry name" value="DnaJ_subfamily_B/C"/>
</dbReference>
<keyword evidence="1" id="KW-0175">Coiled coil</keyword>
<gene>
    <name evidence="3" type="ORF">PHATRDRAFT_31605</name>
</gene>
<sequence length="459" mass="52681">MTSKCTIPVVEDDQVLLRYGICRVPLPLKFDATEWAMQLSQITPAIMAAEGDNEYAFYRNILEEPDFPFASILESEIGAAILRHFAVSNLDDIRLDDAFCVHYNMSQHDTSGSRHKDPSDITVNLCLEKSEDAEGSQVLFYGTQVLHSVEGRAEDIKEESFRFLVDQHPMQATVHWGNHIHQTTNLFGLKRPPPSLRRGGMTIFLFAILCTFACRYQVFIRAQSDDYEYVQAVLEEDELYGDDDDASLDELQYKAQQEEILRQRQAREAVEKLQKEKDETFERELKSLNEQQQKIARKQKKRDSRTVELVLRAARSENYYEVLGLRNWEIRIPPRQVKVGSFALRIPGFSLFHISTGAIRKAYRSLSRAVHPDKNRNARAEEAFIAVENAATVLSEEDSRSEYDQTIWEVRRENRRKVLALAKSVVDRMFGASVRAVAILRKILGPFSFPVFLLGLLIV</sequence>
<dbReference type="KEGG" id="pti:PHATRDRAFT_31605"/>
<reference evidence="3 4" key="1">
    <citation type="journal article" date="2008" name="Nature">
        <title>The Phaeodactylum genome reveals the evolutionary history of diatom genomes.</title>
        <authorList>
            <person name="Bowler C."/>
            <person name="Allen A.E."/>
            <person name="Badger J.H."/>
            <person name="Grimwood J."/>
            <person name="Jabbari K."/>
            <person name="Kuo A."/>
            <person name="Maheswari U."/>
            <person name="Martens C."/>
            <person name="Maumus F."/>
            <person name="Otillar R.P."/>
            <person name="Rayko E."/>
            <person name="Salamov A."/>
            <person name="Vandepoele K."/>
            <person name="Beszteri B."/>
            <person name="Gruber A."/>
            <person name="Heijde M."/>
            <person name="Katinka M."/>
            <person name="Mock T."/>
            <person name="Valentin K."/>
            <person name="Verret F."/>
            <person name="Berges J.A."/>
            <person name="Brownlee C."/>
            <person name="Cadoret J.P."/>
            <person name="Chiovitti A."/>
            <person name="Choi C.J."/>
            <person name="Coesel S."/>
            <person name="De Martino A."/>
            <person name="Detter J.C."/>
            <person name="Durkin C."/>
            <person name="Falciatore A."/>
            <person name="Fournet J."/>
            <person name="Haruta M."/>
            <person name="Huysman M.J."/>
            <person name="Jenkins B.D."/>
            <person name="Jiroutova K."/>
            <person name="Jorgensen R.E."/>
            <person name="Joubert Y."/>
            <person name="Kaplan A."/>
            <person name="Kroger N."/>
            <person name="Kroth P.G."/>
            <person name="La Roche J."/>
            <person name="Lindquist E."/>
            <person name="Lommer M."/>
            <person name="Martin-Jezequel V."/>
            <person name="Lopez P.J."/>
            <person name="Lucas S."/>
            <person name="Mangogna M."/>
            <person name="McGinnis K."/>
            <person name="Medlin L.K."/>
            <person name="Montsant A."/>
            <person name="Oudot-Le Secq M.P."/>
            <person name="Napoli C."/>
            <person name="Obornik M."/>
            <person name="Parker M.S."/>
            <person name="Petit J.L."/>
            <person name="Porcel B.M."/>
            <person name="Poulsen N."/>
            <person name="Robison M."/>
            <person name="Rychlewski L."/>
            <person name="Rynearson T.A."/>
            <person name="Schmutz J."/>
            <person name="Shapiro H."/>
            <person name="Siaut M."/>
            <person name="Stanley M."/>
            <person name="Sussman M.R."/>
            <person name="Taylor A.R."/>
            <person name="Vardi A."/>
            <person name="von Dassow P."/>
            <person name="Vyverman W."/>
            <person name="Willis A."/>
            <person name="Wyrwicz L.S."/>
            <person name="Rokhsar D.S."/>
            <person name="Weissenbach J."/>
            <person name="Armbrust E.V."/>
            <person name="Green B.R."/>
            <person name="Van de Peer Y."/>
            <person name="Grigoriev I.V."/>
        </authorList>
    </citation>
    <scope>NUCLEOTIDE SEQUENCE [LARGE SCALE GENOMIC DNA]</scope>
    <source>
        <strain evidence="3 4">CCAP 1055/1</strain>
    </source>
</reference>
<organism evidence="3 4">
    <name type="scientific">Phaeodactylum tricornutum (strain CCAP 1055/1)</name>
    <dbReference type="NCBI Taxonomy" id="556484"/>
    <lineage>
        <taxon>Eukaryota</taxon>
        <taxon>Sar</taxon>
        <taxon>Stramenopiles</taxon>
        <taxon>Ochrophyta</taxon>
        <taxon>Bacillariophyta</taxon>
        <taxon>Bacillariophyceae</taxon>
        <taxon>Bacillariophycidae</taxon>
        <taxon>Naviculales</taxon>
        <taxon>Phaeodactylaceae</taxon>
        <taxon>Phaeodactylum</taxon>
    </lineage>
</organism>
<dbReference type="PROSITE" id="PS50076">
    <property type="entry name" value="DNAJ_2"/>
    <property type="match status" value="1"/>
</dbReference>
<dbReference type="GO" id="GO:0005789">
    <property type="term" value="C:endoplasmic reticulum membrane"/>
    <property type="evidence" value="ECO:0007669"/>
    <property type="project" value="TreeGrafter"/>
</dbReference>
<dbReference type="EMBL" id="CM000605">
    <property type="protein sequence ID" value="EEC51562.1"/>
    <property type="molecule type" value="Genomic_DNA"/>
</dbReference>
<dbReference type="InParanoid" id="B7FNU2"/>
<dbReference type="Proteomes" id="UP000000759">
    <property type="component" value="Chromosome 1"/>
</dbReference>
<dbReference type="InterPro" id="IPR036869">
    <property type="entry name" value="J_dom_sf"/>
</dbReference>
<evidence type="ECO:0000256" key="1">
    <source>
        <dbReference type="SAM" id="Coils"/>
    </source>
</evidence>
<evidence type="ECO:0000313" key="3">
    <source>
        <dbReference type="EMBL" id="EEC51562.1"/>
    </source>
</evidence>
<dbReference type="InterPro" id="IPR001623">
    <property type="entry name" value="DnaJ_domain"/>
</dbReference>
<dbReference type="PaxDb" id="2850-Phatr31605"/>
<evidence type="ECO:0000313" key="4">
    <source>
        <dbReference type="Proteomes" id="UP000000759"/>
    </source>
</evidence>
<dbReference type="SUPFAM" id="SSF46565">
    <property type="entry name" value="Chaperone J-domain"/>
    <property type="match status" value="1"/>
</dbReference>
<dbReference type="PANTHER" id="PTHR43908">
    <property type="entry name" value="AT29763P-RELATED"/>
    <property type="match status" value="1"/>
</dbReference>
<dbReference type="Gene3D" id="1.10.287.110">
    <property type="entry name" value="DnaJ domain"/>
    <property type="match status" value="1"/>
</dbReference>
<dbReference type="STRING" id="556484.B7FNU2"/>
<keyword evidence="4" id="KW-1185">Reference proteome</keyword>
<dbReference type="Pfam" id="PF00226">
    <property type="entry name" value="DnaJ"/>
    <property type="match status" value="1"/>
</dbReference>
<reference evidence="4" key="2">
    <citation type="submission" date="2008-08" db="EMBL/GenBank/DDBJ databases">
        <authorList>
            <consortium name="Diatom Consortium"/>
            <person name="Grigoriev I."/>
            <person name="Grimwood J."/>
            <person name="Kuo A."/>
            <person name="Otillar R.P."/>
            <person name="Salamov A."/>
            <person name="Detter J.C."/>
            <person name="Lindquist E."/>
            <person name="Shapiro H."/>
            <person name="Lucas S."/>
            <person name="Glavina del Rio T."/>
            <person name="Pitluck S."/>
            <person name="Rokhsar D."/>
            <person name="Bowler C."/>
        </authorList>
    </citation>
    <scope>GENOME REANNOTATION</scope>
    <source>
        <strain evidence="4">CCAP 1055/1</strain>
    </source>
</reference>
<dbReference type="CDD" id="cd06257">
    <property type="entry name" value="DnaJ"/>
    <property type="match status" value="1"/>
</dbReference>
<dbReference type="GeneID" id="7195960"/>
<accession>B7FNU2</accession>
<dbReference type="eggNOG" id="KOG0714">
    <property type="taxonomic scope" value="Eukaryota"/>
</dbReference>
<name>B7FNU2_PHATC</name>
<dbReference type="GO" id="GO:0071218">
    <property type="term" value="P:cellular response to misfolded protein"/>
    <property type="evidence" value="ECO:0007669"/>
    <property type="project" value="TreeGrafter"/>
</dbReference>
<proteinExistence type="predicted"/>
<dbReference type="SMART" id="SM00271">
    <property type="entry name" value="DnaJ"/>
    <property type="match status" value="1"/>
</dbReference>
<dbReference type="PANTHER" id="PTHR43908:SF5">
    <property type="entry name" value="CHAPERONE PROTEIN DNAJ 49"/>
    <property type="match status" value="1"/>
</dbReference>
<feature type="coiled-coil region" evidence="1">
    <location>
        <begin position="248"/>
        <end position="301"/>
    </location>
</feature>
<dbReference type="AlphaFoldDB" id="B7FNU2"/>
<dbReference type="GO" id="GO:0030544">
    <property type="term" value="F:Hsp70 protein binding"/>
    <property type="evidence" value="ECO:0007669"/>
    <property type="project" value="TreeGrafter"/>
</dbReference>
<protein>
    <recommendedName>
        <fullName evidence="2">J domain-containing protein</fullName>
    </recommendedName>
</protein>
<evidence type="ECO:0000259" key="2">
    <source>
        <dbReference type="PROSITE" id="PS50076"/>
    </source>
</evidence>